<keyword evidence="2" id="KW-1185">Reference proteome</keyword>
<evidence type="ECO:0000313" key="1">
    <source>
        <dbReference type="EMBL" id="GAN78350.1"/>
    </source>
</evidence>
<sequence length="70" mass="7162">MRASPAVSAPRGVARVEGDYAALPAGAARRRGRNDRPLARLCPPPGRPAVQGFFILAGEDARAGAAPARG</sequence>
<proteinExistence type="predicted"/>
<evidence type="ECO:0000313" key="2">
    <source>
        <dbReference type="Proteomes" id="UP000032680"/>
    </source>
</evidence>
<dbReference type="Proteomes" id="UP000032680">
    <property type="component" value="Unassembled WGS sequence"/>
</dbReference>
<reference evidence="1 2" key="1">
    <citation type="submission" date="2012-11" db="EMBL/GenBank/DDBJ databases">
        <title>Whole genome sequence of Acidisphaera rubrifaciens HS-AP3.</title>
        <authorList>
            <person name="Azuma Y."/>
            <person name="Higashiura N."/>
            <person name="Hirakawa H."/>
            <person name="Matsushita K."/>
        </authorList>
    </citation>
    <scope>NUCLEOTIDE SEQUENCE [LARGE SCALE GENOMIC DNA]</scope>
    <source>
        <strain evidence="1 2">HS-AP3</strain>
    </source>
</reference>
<gene>
    <name evidence="1" type="ORF">Asru_0779_05</name>
</gene>
<name>A0A0D6P9B1_9PROT</name>
<organism evidence="1 2">
    <name type="scientific">Acidisphaera rubrifaciens HS-AP3</name>
    <dbReference type="NCBI Taxonomy" id="1231350"/>
    <lineage>
        <taxon>Bacteria</taxon>
        <taxon>Pseudomonadati</taxon>
        <taxon>Pseudomonadota</taxon>
        <taxon>Alphaproteobacteria</taxon>
        <taxon>Acetobacterales</taxon>
        <taxon>Acetobacteraceae</taxon>
        <taxon>Acidisphaera</taxon>
    </lineage>
</organism>
<dbReference type="AlphaFoldDB" id="A0A0D6P9B1"/>
<accession>A0A0D6P9B1</accession>
<dbReference type="EMBL" id="BANB01000778">
    <property type="protein sequence ID" value="GAN78350.1"/>
    <property type="molecule type" value="Genomic_DNA"/>
</dbReference>
<comment type="caution">
    <text evidence="1">The sequence shown here is derived from an EMBL/GenBank/DDBJ whole genome shotgun (WGS) entry which is preliminary data.</text>
</comment>
<protein>
    <submittedName>
        <fullName evidence="1">Uncharacterized protein</fullName>
    </submittedName>
</protein>